<proteinExistence type="predicted"/>
<dbReference type="EMBL" id="BNJJ01000022">
    <property type="protein sequence ID" value="GHO88227.1"/>
    <property type="molecule type" value="Genomic_DNA"/>
</dbReference>
<evidence type="ECO:0000313" key="3">
    <source>
        <dbReference type="Proteomes" id="UP000635565"/>
    </source>
</evidence>
<dbReference type="Proteomes" id="UP000635565">
    <property type="component" value="Unassembled WGS sequence"/>
</dbReference>
<name>A0ABQ3VPQ0_9CHLR</name>
<keyword evidence="3" id="KW-1185">Reference proteome</keyword>
<comment type="caution">
    <text evidence="2">The sequence shown here is derived from an EMBL/GenBank/DDBJ whole genome shotgun (WGS) entry which is preliminary data.</text>
</comment>
<evidence type="ECO:0000256" key="1">
    <source>
        <dbReference type="SAM" id="MobiDB-lite"/>
    </source>
</evidence>
<organism evidence="2 3">
    <name type="scientific">Dictyobacter formicarum</name>
    <dbReference type="NCBI Taxonomy" id="2778368"/>
    <lineage>
        <taxon>Bacteria</taxon>
        <taxon>Bacillati</taxon>
        <taxon>Chloroflexota</taxon>
        <taxon>Ktedonobacteria</taxon>
        <taxon>Ktedonobacterales</taxon>
        <taxon>Dictyobacteraceae</taxon>
        <taxon>Dictyobacter</taxon>
    </lineage>
</organism>
<feature type="region of interest" description="Disordered" evidence="1">
    <location>
        <begin position="74"/>
        <end position="107"/>
    </location>
</feature>
<evidence type="ECO:0000313" key="2">
    <source>
        <dbReference type="EMBL" id="GHO88227.1"/>
    </source>
</evidence>
<reference evidence="2 3" key="1">
    <citation type="journal article" date="2021" name="Int. J. Syst. Evol. Microbiol.">
        <title>Reticulibacter mediterranei gen. nov., sp. nov., within the new family Reticulibacteraceae fam. nov., and Ktedonospora formicarum gen. nov., sp. nov., Ktedonobacter robiniae sp. nov., Dictyobacter formicarum sp. nov. and Dictyobacter arantiisoli sp. nov., belonging to the class Ktedonobacteria.</title>
        <authorList>
            <person name="Yabe S."/>
            <person name="Zheng Y."/>
            <person name="Wang C.M."/>
            <person name="Sakai Y."/>
            <person name="Abe K."/>
            <person name="Yokota A."/>
            <person name="Donadio S."/>
            <person name="Cavaletti L."/>
            <person name="Monciardini P."/>
        </authorList>
    </citation>
    <scope>NUCLEOTIDE SEQUENCE [LARGE SCALE GENOMIC DNA]</scope>
    <source>
        <strain evidence="2 3">SOSP1-9</strain>
    </source>
</reference>
<gene>
    <name evidence="2" type="ORF">KSZ_62330</name>
</gene>
<accession>A0ABQ3VPQ0</accession>
<sequence>MNKRRKPWSAMSQQERADWLAAQQAELEDFCSYAHQYIKDRERRGRHTRTDDRYQQFFVLAADLLRGLEEIRQEAEQKEEQTTQSSDARSFQDGCGNLNEDHPCSSQ</sequence>
<dbReference type="RefSeq" id="WP_201365836.1">
    <property type="nucleotide sequence ID" value="NZ_BNJJ01000022.1"/>
</dbReference>
<protein>
    <submittedName>
        <fullName evidence="2">Uncharacterized protein</fullName>
    </submittedName>
</protein>